<proteinExistence type="predicted"/>
<evidence type="ECO:0000256" key="2">
    <source>
        <dbReference type="ARBA" id="ARBA00022643"/>
    </source>
</evidence>
<dbReference type="GeneID" id="19191915"/>
<dbReference type="SUPFAM" id="SSF51412">
    <property type="entry name" value="Inosine monophosphate dehydrogenase (IMPDH)"/>
    <property type="match status" value="1"/>
</dbReference>
<dbReference type="eggNOG" id="ENOG502QTWN">
    <property type="taxonomic scope" value="Eukaryota"/>
</dbReference>
<dbReference type="OrthoDB" id="10265891at2759"/>
<dbReference type="AlphaFoldDB" id="W9WZM8"/>
<comment type="caution">
    <text evidence="4">The sequence shown here is derived from an EMBL/GenBank/DDBJ whole genome shotgun (WGS) entry which is preliminary data.</text>
</comment>
<organism evidence="4 5">
    <name type="scientific">Cladophialophora psammophila CBS 110553</name>
    <dbReference type="NCBI Taxonomy" id="1182543"/>
    <lineage>
        <taxon>Eukaryota</taxon>
        <taxon>Fungi</taxon>
        <taxon>Dikarya</taxon>
        <taxon>Ascomycota</taxon>
        <taxon>Pezizomycotina</taxon>
        <taxon>Eurotiomycetes</taxon>
        <taxon>Chaetothyriomycetidae</taxon>
        <taxon>Chaetothyriales</taxon>
        <taxon>Herpotrichiellaceae</taxon>
        <taxon>Cladophialophora</taxon>
    </lineage>
</organism>
<dbReference type="EMBL" id="AMGX01000010">
    <property type="protein sequence ID" value="EXJ70136.1"/>
    <property type="molecule type" value="Genomic_DNA"/>
</dbReference>
<keyword evidence="1" id="KW-0285">Flavoprotein</keyword>
<dbReference type="Pfam" id="PF03060">
    <property type="entry name" value="NMO"/>
    <property type="match status" value="1"/>
</dbReference>
<accession>W9WZM8</accession>
<reference evidence="4 5" key="1">
    <citation type="submission" date="2013-03" db="EMBL/GenBank/DDBJ databases">
        <title>The Genome Sequence of Cladophialophora psammophila CBS 110553.</title>
        <authorList>
            <consortium name="The Broad Institute Genomics Platform"/>
            <person name="Cuomo C."/>
            <person name="de Hoog S."/>
            <person name="Gorbushina A."/>
            <person name="Walker B."/>
            <person name="Young S.K."/>
            <person name="Zeng Q."/>
            <person name="Gargeya S."/>
            <person name="Fitzgerald M."/>
            <person name="Haas B."/>
            <person name="Abouelleil A."/>
            <person name="Allen A.W."/>
            <person name="Alvarado L."/>
            <person name="Arachchi H.M."/>
            <person name="Berlin A.M."/>
            <person name="Chapman S.B."/>
            <person name="Gainer-Dewar J."/>
            <person name="Goldberg J."/>
            <person name="Griggs A."/>
            <person name="Gujja S."/>
            <person name="Hansen M."/>
            <person name="Howarth C."/>
            <person name="Imamovic A."/>
            <person name="Ireland A."/>
            <person name="Larimer J."/>
            <person name="McCowan C."/>
            <person name="Murphy C."/>
            <person name="Pearson M."/>
            <person name="Poon T.W."/>
            <person name="Priest M."/>
            <person name="Roberts A."/>
            <person name="Saif S."/>
            <person name="Shea T."/>
            <person name="Sisk P."/>
            <person name="Sykes S."/>
            <person name="Wortman J."/>
            <person name="Nusbaum C."/>
            <person name="Birren B."/>
        </authorList>
    </citation>
    <scope>NUCLEOTIDE SEQUENCE [LARGE SCALE GENOMIC DNA]</scope>
    <source>
        <strain evidence="4 5">CBS 110553</strain>
    </source>
</reference>
<dbReference type="InterPro" id="IPR013785">
    <property type="entry name" value="Aldolase_TIM"/>
</dbReference>
<sequence length="419" mass="44999">MEETCKRPRYLDHVSKPVVGNYHERSTQYDDFSHIVVEESESIPQESSQFLASIYSSTRFSTKMSSRQKIRTPLTDLFGVKHPVMLAGMGVAAGPKLAAAVTNAGGIGVIGGHGYSPDGLREQIGELKSYLVDKDAPFGVDILLPQVGGNARKTNYDYTKGKLMELIDVVVESKARVFVSAIGVPPRQAVERLHAGGVLYMNMIGHPKHVQKCLDLDVDILCAQGGEAGGHTGDIPFSVLIPAVAKLLKGKKSALTGVDVQLVAAGGVSGGESLAAALMLGASGVWVGTRFIVAHEAGASKAHQEAVLTATVDDTIRSVIFSGRPLRIRKTPYILNWEENRQQEIKTLTGKGILPVQNDAEEHPDDEDVLDNLHPYLMGIVAGAVNHRSSAREIVDEIVDGAVEKLRLGSVMLVNESKL</sequence>
<dbReference type="CDD" id="cd04730">
    <property type="entry name" value="NPD_like"/>
    <property type="match status" value="1"/>
</dbReference>
<keyword evidence="5" id="KW-1185">Reference proteome</keyword>
<protein>
    <submittedName>
        <fullName evidence="4">Oxidoreductase</fullName>
    </submittedName>
</protein>
<evidence type="ECO:0000256" key="3">
    <source>
        <dbReference type="ARBA" id="ARBA00023002"/>
    </source>
</evidence>
<dbReference type="PANTHER" id="PTHR32332">
    <property type="entry name" value="2-NITROPROPANE DIOXYGENASE"/>
    <property type="match status" value="1"/>
</dbReference>
<evidence type="ECO:0000313" key="5">
    <source>
        <dbReference type="Proteomes" id="UP000019471"/>
    </source>
</evidence>
<dbReference type="GO" id="GO:0018580">
    <property type="term" value="F:nitronate monooxygenase activity"/>
    <property type="evidence" value="ECO:0007669"/>
    <property type="project" value="InterPro"/>
</dbReference>
<evidence type="ECO:0000313" key="4">
    <source>
        <dbReference type="EMBL" id="EXJ70136.1"/>
    </source>
</evidence>
<gene>
    <name evidence="4" type="ORF">A1O5_07209</name>
</gene>
<keyword evidence="3" id="KW-0560">Oxidoreductase</keyword>
<dbReference type="STRING" id="1182543.W9WZM8"/>
<dbReference type="InterPro" id="IPR004136">
    <property type="entry name" value="NMO"/>
</dbReference>
<name>W9WZM8_9EURO</name>
<dbReference type="PANTHER" id="PTHR32332:SF31">
    <property type="entry name" value="2-NITROPROPANE DIOXYGENASE FAMILY, PUTATIVE (AFU_ORTHOLOGUE AFUA_2G09850)-RELATED"/>
    <property type="match status" value="1"/>
</dbReference>
<dbReference type="Gene3D" id="3.20.20.70">
    <property type="entry name" value="Aldolase class I"/>
    <property type="match status" value="1"/>
</dbReference>
<evidence type="ECO:0000256" key="1">
    <source>
        <dbReference type="ARBA" id="ARBA00022630"/>
    </source>
</evidence>
<dbReference type="RefSeq" id="XP_007745988.1">
    <property type="nucleotide sequence ID" value="XM_007747798.1"/>
</dbReference>
<dbReference type="HOGENOM" id="CLU_038732_2_3_1"/>
<keyword evidence="2" id="KW-0288">FMN</keyword>
<dbReference type="Proteomes" id="UP000019471">
    <property type="component" value="Unassembled WGS sequence"/>
</dbReference>